<evidence type="ECO:0000259" key="1">
    <source>
        <dbReference type="Pfam" id="PF01872"/>
    </source>
</evidence>
<protein>
    <submittedName>
        <fullName evidence="2">Dihydrofolate reductase family protein</fullName>
    </submittedName>
</protein>
<evidence type="ECO:0000313" key="2">
    <source>
        <dbReference type="EMBL" id="GAA2042971.1"/>
    </source>
</evidence>
<name>A0ABN2USN2_9MICC</name>
<dbReference type="PANTHER" id="PTHR38011:SF11">
    <property type="entry name" value="2,5-DIAMINO-6-RIBOSYLAMINO-4(3H)-PYRIMIDINONE 5'-PHOSPHATE REDUCTASE"/>
    <property type="match status" value="1"/>
</dbReference>
<reference evidence="2 3" key="1">
    <citation type="journal article" date="2019" name="Int. J. Syst. Evol. Microbiol.">
        <title>The Global Catalogue of Microorganisms (GCM) 10K type strain sequencing project: providing services to taxonomists for standard genome sequencing and annotation.</title>
        <authorList>
            <consortium name="The Broad Institute Genomics Platform"/>
            <consortium name="The Broad Institute Genome Sequencing Center for Infectious Disease"/>
            <person name="Wu L."/>
            <person name="Ma J."/>
        </authorList>
    </citation>
    <scope>NUCLEOTIDE SEQUENCE [LARGE SCALE GENOMIC DNA]</scope>
    <source>
        <strain evidence="2 3">JCM 13595</strain>
    </source>
</reference>
<dbReference type="InterPro" id="IPR050765">
    <property type="entry name" value="Riboflavin_Biosynth_HTPR"/>
</dbReference>
<evidence type="ECO:0000313" key="3">
    <source>
        <dbReference type="Proteomes" id="UP001501461"/>
    </source>
</evidence>
<feature type="domain" description="Bacterial bifunctional deaminase-reductase C-terminal" evidence="1">
    <location>
        <begin position="4"/>
        <end position="175"/>
    </location>
</feature>
<sequence>MGKLLYSMIISLDGYVADANGNFDWAQPTEDALTVTNDEMSNVGTFLYGRRMYEMMAVWETDPEVAAQSPESARFAETWCATDKIVYSRQLESTHTARTELVREFDPAEVTALKDTREHDLTVDGSTLAAEAFRHDLIDQIMVLVCPVTVGFGLAFWPKQRLNLELRQMRSFRGGVVYLSYDLLRH</sequence>
<dbReference type="SUPFAM" id="SSF53597">
    <property type="entry name" value="Dihydrofolate reductase-like"/>
    <property type="match status" value="1"/>
</dbReference>
<organism evidence="2 3">
    <name type="scientific">Yaniella flava</name>
    <dbReference type="NCBI Taxonomy" id="287930"/>
    <lineage>
        <taxon>Bacteria</taxon>
        <taxon>Bacillati</taxon>
        <taxon>Actinomycetota</taxon>
        <taxon>Actinomycetes</taxon>
        <taxon>Micrococcales</taxon>
        <taxon>Micrococcaceae</taxon>
        <taxon>Yaniella</taxon>
    </lineage>
</organism>
<dbReference type="Pfam" id="PF01872">
    <property type="entry name" value="RibD_C"/>
    <property type="match status" value="1"/>
</dbReference>
<comment type="caution">
    <text evidence="2">The sequence shown here is derived from an EMBL/GenBank/DDBJ whole genome shotgun (WGS) entry which is preliminary data.</text>
</comment>
<dbReference type="Proteomes" id="UP001501461">
    <property type="component" value="Unassembled WGS sequence"/>
</dbReference>
<proteinExistence type="predicted"/>
<gene>
    <name evidence="2" type="ORF">GCM10009720_24640</name>
</gene>
<dbReference type="Gene3D" id="3.40.430.10">
    <property type="entry name" value="Dihydrofolate Reductase, subunit A"/>
    <property type="match status" value="1"/>
</dbReference>
<accession>A0ABN2USN2</accession>
<dbReference type="InterPro" id="IPR024072">
    <property type="entry name" value="DHFR-like_dom_sf"/>
</dbReference>
<dbReference type="PANTHER" id="PTHR38011">
    <property type="entry name" value="DIHYDROFOLATE REDUCTASE FAMILY PROTEIN (AFU_ORTHOLOGUE AFUA_8G06820)"/>
    <property type="match status" value="1"/>
</dbReference>
<keyword evidence="3" id="KW-1185">Reference proteome</keyword>
<dbReference type="InterPro" id="IPR002734">
    <property type="entry name" value="RibDG_C"/>
</dbReference>
<dbReference type="EMBL" id="BAAAMN010000049">
    <property type="protein sequence ID" value="GAA2042971.1"/>
    <property type="molecule type" value="Genomic_DNA"/>
</dbReference>